<evidence type="ECO:0000256" key="3">
    <source>
        <dbReference type="ARBA" id="ARBA00011524"/>
    </source>
</evidence>
<comment type="function">
    <text evidence="9">Involved in pre-mRNA splicing and cell cycle progression.</text>
</comment>
<keyword evidence="12" id="KW-0472">Membrane</keyword>
<gene>
    <name evidence="16" type="ORF">MUCCIDRAFT_151541</name>
</gene>
<dbReference type="VEuPathDB" id="FungiDB:MUCCIDRAFT_151541"/>
<keyword evidence="12" id="KW-0812">Transmembrane</keyword>
<comment type="caution">
    <text evidence="16">The sequence shown here is derived from an EMBL/GenBank/DDBJ whole genome shotgun (WGS) entry which is preliminary data.</text>
</comment>
<dbReference type="Pfam" id="PF23231">
    <property type="entry name" value="HAT_Syf1_CNRKL1_C"/>
    <property type="match status" value="1"/>
</dbReference>
<dbReference type="GO" id="GO:0071014">
    <property type="term" value="C:post-mRNA release spliceosomal complex"/>
    <property type="evidence" value="ECO:0007669"/>
    <property type="project" value="TreeGrafter"/>
</dbReference>
<evidence type="ECO:0000256" key="5">
    <source>
        <dbReference type="ARBA" id="ARBA00022728"/>
    </source>
</evidence>
<keyword evidence="7" id="KW-0508">mRNA splicing</keyword>
<evidence type="ECO:0000256" key="6">
    <source>
        <dbReference type="ARBA" id="ARBA00022737"/>
    </source>
</evidence>
<dbReference type="OrthoDB" id="10067343at2759"/>
<evidence type="ECO:0000259" key="15">
    <source>
        <dbReference type="Pfam" id="PF23233"/>
    </source>
</evidence>
<evidence type="ECO:0000256" key="10">
    <source>
        <dbReference type="ARBA" id="ARBA00039472"/>
    </source>
</evidence>
<evidence type="ECO:0000256" key="7">
    <source>
        <dbReference type="ARBA" id="ARBA00023187"/>
    </source>
</evidence>
<comment type="subcellular location">
    <subcellularLocation>
        <location evidence="1">Nucleus</location>
    </subcellularLocation>
</comment>
<evidence type="ECO:0000256" key="1">
    <source>
        <dbReference type="ARBA" id="ARBA00004123"/>
    </source>
</evidence>
<dbReference type="Gene3D" id="1.25.40.10">
    <property type="entry name" value="Tetratricopeptide repeat domain"/>
    <property type="match status" value="5"/>
</dbReference>
<evidence type="ECO:0000259" key="13">
    <source>
        <dbReference type="Pfam" id="PF23220"/>
    </source>
</evidence>
<dbReference type="GO" id="GO:0071007">
    <property type="term" value="C:U2-type catalytic step 2 spliceosome"/>
    <property type="evidence" value="ECO:0007669"/>
    <property type="project" value="TreeGrafter"/>
</dbReference>
<dbReference type="EMBL" id="AMYB01000001">
    <property type="protein sequence ID" value="OAD08383.1"/>
    <property type="molecule type" value="Genomic_DNA"/>
</dbReference>
<keyword evidence="12" id="KW-1133">Transmembrane helix</keyword>
<feature type="domain" description="Pre-mRNA-splicing factor Syf1-like N-terminal HAT-repeats" evidence="15">
    <location>
        <begin position="14"/>
        <end position="171"/>
    </location>
</feature>
<sequence length="766" mass="89804">MVPTQEEFLINEHDIPYEEELLRSPYSLRSWLHYIDHKRLGSFNELCFVFERALNELPGSYKLWKQYLDLRRDKLKGLNAVRHKSLYNHVIALYERALVLLNKMPRIWLDYLSLLTTLPIITKTRRAFDSALRALPVTQHARIWDLYLQFAKAAGGETAIRIYRRYLKLEPTFVENYIESLVKLEHYDEAALKLVSIVNDTKFKSARGKSHYQLWQQLCELAVEHCDDIKSVQVEPIIRSGIKRFTDQVGVLYSRLAMYWIKMAQLEKARDIFEEGITTVMTVRDFTVIFDAYAEFEEEMITTKMEMAAEREAAGEKDEEEDLDLDLRLLRFERLMDRRPFLVNDVLLRQNPNNVLEWQQRVTLWGDNKEKVVETYTQAVQTVNPKKAHGKLHELWARFAKFYEDGGDLASARAIFEKAVKVNYKSVNDLAEVWCEYAEMETRHDDFDTAIEVMARATQIPGMLSVNPKQINFHDESIPVQQRVFKSLRLWSFYIDLEESVGTIESTKAVYDKVMDLRIANPQTIVNYATFLEENQYFEESFKVYERGIELFGWPIAFELWNIYLERFLKRYGGTKLERARDLFEQALEECPPKYAKPIYLMYGKLEEEHGLARHAMRIYDRATKAVADEDRMVMYEYYIAKATESFGVMASREIYERAIEALPDKDVRIMSLRYAELERKLGEIDRARAIYGFASQLFDPRTQPGFWKTWHDFEVQHGNEDTFKEMLRIKRSVQATFPIDAALGAAAAAAAAAAGSRRGCMRRRR</sequence>
<protein>
    <recommendedName>
        <fullName evidence="10">Pre-mRNA-splicing factor SYF1</fullName>
    </recommendedName>
    <alternativeName>
        <fullName evidence="11">Pre-mRNA-splicing factor syf1</fullName>
    </alternativeName>
</protein>
<dbReference type="FunFam" id="1.25.40.10:FF:000038">
    <property type="entry name" value="Putative pre-mRNA-splicing factor SYF1"/>
    <property type="match status" value="1"/>
</dbReference>
<dbReference type="SMART" id="SM00386">
    <property type="entry name" value="HAT"/>
    <property type="match status" value="11"/>
</dbReference>
<evidence type="ECO:0000256" key="4">
    <source>
        <dbReference type="ARBA" id="ARBA00022664"/>
    </source>
</evidence>
<dbReference type="PANTHER" id="PTHR11246:SF5">
    <property type="entry name" value="PRE-MRNA-SPLICING FACTOR SYF1"/>
    <property type="match status" value="1"/>
</dbReference>
<proteinExistence type="inferred from homology"/>
<dbReference type="InterPro" id="IPR011990">
    <property type="entry name" value="TPR-like_helical_dom_sf"/>
</dbReference>
<dbReference type="InterPro" id="IPR055433">
    <property type="entry name" value="HAT_Syf1-like_N"/>
</dbReference>
<evidence type="ECO:0000256" key="11">
    <source>
        <dbReference type="ARBA" id="ARBA00067212"/>
    </source>
</evidence>
<dbReference type="SUPFAM" id="SSF48452">
    <property type="entry name" value="TPR-like"/>
    <property type="match status" value="3"/>
</dbReference>
<keyword evidence="4" id="KW-0507">mRNA processing</keyword>
<feature type="domain" description="Pre-mRNA-splicing factor Syf1/CRNKL1-like C-terminal HAT-repeats" evidence="14">
    <location>
        <begin position="385"/>
        <end position="753"/>
    </location>
</feature>
<evidence type="ECO:0000256" key="8">
    <source>
        <dbReference type="ARBA" id="ARBA00023242"/>
    </source>
</evidence>
<dbReference type="Proteomes" id="UP000077051">
    <property type="component" value="Unassembled WGS sequence"/>
</dbReference>
<keyword evidence="6" id="KW-0677">Repeat</keyword>
<dbReference type="InterPro" id="IPR003107">
    <property type="entry name" value="HAT"/>
</dbReference>
<feature type="domain" description="Pre-mRNA-splicing factor SYF1 central HAT repeats" evidence="13">
    <location>
        <begin position="174"/>
        <end position="383"/>
    </location>
</feature>
<comment type="subunit">
    <text evidence="3">Associated with the spliceosome.</text>
</comment>
<dbReference type="GO" id="GO:0000349">
    <property type="term" value="P:generation of catalytic spliceosome for first transesterification step"/>
    <property type="evidence" value="ECO:0007669"/>
    <property type="project" value="TreeGrafter"/>
</dbReference>
<evidence type="ECO:0000256" key="12">
    <source>
        <dbReference type="SAM" id="Phobius"/>
    </source>
</evidence>
<reference evidence="16 17" key="1">
    <citation type="submission" date="2015-06" db="EMBL/GenBank/DDBJ databases">
        <title>Expansion of signal transduction pathways in fungi by whole-genome duplication.</title>
        <authorList>
            <consortium name="DOE Joint Genome Institute"/>
            <person name="Corrochano L.M."/>
            <person name="Kuo A."/>
            <person name="Marcet-Houben M."/>
            <person name="Polaino S."/>
            <person name="Salamov A."/>
            <person name="Villalobos J.M."/>
            <person name="Alvarez M.I."/>
            <person name="Avalos J."/>
            <person name="Benito E.P."/>
            <person name="Benoit I."/>
            <person name="Burger G."/>
            <person name="Camino L.P."/>
            <person name="Canovas D."/>
            <person name="Cerda-Olmedo E."/>
            <person name="Cheng J.-F."/>
            <person name="Dominguez A."/>
            <person name="Elias M."/>
            <person name="Eslava A.P."/>
            <person name="Glaser F."/>
            <person name="Grimwood J."/>
            <person name="Gutierrez G."/>
            <person name="Heitman J."/>
            <person name="Henrissat B."/>
            <person name="Iturriaga E.A."/>
            <person name="Lang B.F."/>
            <person name="Lavin J.L."/>
            <person name="Lee S."/>
            <person name="Li W."/>
            <person name="Lindquist E."/>
            <person name="Lopez-Garcia S."/>
            <person name="Luque E.M."/>
            <person name="Marcos A.T."/>
            <person name="Martin J."/>
            <person name="Mccluskey K."/>
            <person name="Medina H.R."/>
            <person name="Miralles-Duran A."/>
            <person name="Miyazaki A."/>
            <person name="Munoz-Torres E."/>
            <person name="Oguiza J.A."/>
            <person name="Ohm R."/>
            <person name="Olmedo M."/>
            <person name="Orejas M."/>
            <person name="Ortiz-Castellanos L."/>
            <person name="Pisabarro A.G."/>
            <person name="Rodriguez-Romero J."/>
            <person name="Ruiz-Herrera J."/>
            <person name="Ruiz-Vazquez R."/>
            <person name="Sanz C."/>
            <person name="Schackwitz W."/>
            <person name="Schmutz J."/>
            <person name="Shahriari M."/>
            <person name="Shelest E."/>
            <person name="Silva-Franco F."/>
            <person name="Soanes D."/>
            <person name="Syed K."/>
            <person name="Tagua V.G."/>
            <person name="Talbot N.J."/>
            <person name="Thon M."/>
            <person name="De Vries R.P."/>
            <person name="Wiebenga A."/>
            <person name="Yadav J.S."/>
            <person name="Braun E.L."/>
            <person name="Baker S."/>
            <person name="Garre V."/>
            <person name="Horwitz B."/>
            <person name="Torres-Martinez S."/>
            <person name="Idnurm A."/>
            <person name="Herrera-Estrella A."/>
            <person name="Gabaldon T."/>
            <person name="Grigoriev I.V."/>
        </authorList>
    </citation>
    <scope>NUCLEOTIDE SEQUENCE [LARGE SCALE GENOMIC DNA]</scope>
    <source>
        <strain evidence="16 17">CBS 277.49</strain>
    </source>
</reference>
<dbReference type="STRING" id="747725.A0A168PXH1"/>
<dbReference type="FunFam" id="1.25.40.10:FF:000137">
    <property type="entry name" value="Pre-mRNA-splicing factor syf1"/>
    <property type="match status" value="1"/>
</dbReference>
<evidence type="ECO:0000313" key="16">
    <source>
        <dbReference type="EMBL" id="OAD08383.1"/>
    </source>
</evidence>
<evidence type="ECO:0000256" key="9">
    <source>
        <dbReference type="ARBA" id="ARBA00037272"/>
    </source>
</evidence>
<keyword evidence="17" id="KW-1185">Reference proteome</keyword>
<evidence type="ECO:0000256" key="2">
    <source>
        <dbReference type="ARBA" id="ARBA00008644"/>
    </source>
</evidence>
<keyword evidence="5" id="KW-0747">Spliceosome</keyword>
<dbReference type="FunFam" id="1.25.40.10:FF:000023">
    <property type="entry name" value="Pre-mRNA-splicing factor SYF1"/>
    <property type="match status" value="1"/>
</dbReference>
<evidence type="ECO:0000313" key="17">
    <source>
        <dbReference type="Proteomes" id="UP000077051"/>
    </source>
</evidence>
<dbReference type="InterPro" id="IPR056350">
    <property type="entry name" value="HAT_Syf1_central"/>
</dbReference>
<name>A0A168PXH1_MUCCL</name>
<organism evidence="16 17">
    <name type="scientific">Mucor lusitanicus CBS 277.49</name>
    <dbReference type="NCBI Taxonomy" id="747725"/>
    <lineage>
        <taxon>Eukaryota</taxon>
        <taxon>Fungi</taxon>
        <taxon>Fungi incertae sedis</taxon>
        <taxon>Mucoromycota</taxon>
        <taxon>Mucoromycotina</taxon>
        <taxon>Mucoromycetes</taxon>
        <taxon>Mucorales</taxon>
        <taxon>Mucorineae</taxon>
        <taxon>Mucoraceae</taxon>
        <taxon>Mucor</taxon>
    </lineage>
</organism>
<dbReference type="AlphaFoldDB" id="A0A168PXH1"/>
<dbReference type="InterPro" id="IPR045075">
    <property type="entry name" value="Syf1-like"/>
</dbReference>
<accession>A0A168PXH1</accession>
<feature type="transmembrane region" description="Helical" evidence="12">
    <location>
        <begin position="736"/>
        <end position="756"/>
    </location>
</feature>
<comment type="similarity">
    <text evidence="2">Belongs to the crooked-neck family.</text>
</comment>
<keyword evidence="8" id="KW-0539">Nucleus</keyword>
<dbReference type="Pfam" id="PF23220">
    <property type="entry name" value="HAT_Syf1_M"/>
    <property type="match status" value="1"/>
</dbReference>
<evidence type="ECO:0000259" key="14">
    <source>
        <dbReference type="Pfam" id="PF23231"/>
    </source>
</evidence>
<dbReference type="GO" id="GO:0000974">
    <property type="term" value="C:Prp19 complex"/>
    <property type="evidence" value="ECO:0007669"/>
    <property type="project" value="TreeGrafter"/>
</dbReference>
<dbReference type="Pfam" id="PF23233">
    <property type="entry name" value="HAT_Syf1_CNRKL1_N"/>
    <property type="match status" value="1"/>
</dbReference>
<dbReference type="InterPro" id="IPR055430">
    <property type="entry name" value="HAT_Syf1_CNRKL1_C"/>
</dbReference>
<dbReference type="PANTHER" id="PTHR11246">
    <property type="entry name" value="PRE-MRNA SPLICING FACTOR"/>
    <property type="match status" value="1"/>
</dbReference>